<keyword evidence="3 9" id="KW-0812">Transmembrane</keyword>
<feature type="region of interest" description="Disordered" evidence="10">
    <location>
        <begin position="673"/>
        <end position="706"/>
    </location>
</feature>
<name>A0A9B0H4P8_ODORO</name>
<feature type="transmembrane region" description="Helical" evidence="11">
    <location>
        <begin position="67"/>
        <end position="88"/>
    </location>
</feature>
<feature type="transmembrane region" description="Helical" evidence="11">
    <location>
        <begin position="574"/>
        <end position="599"/>
    </location>
</feature>
<feature type="compositionally biased region" description="Polar residues" evidence="10">
    <location>
        <begin position="678"/>
        <end position="696"/>
    </location>
</feature>
<feature type="transmembrane region" description="Helical" evidence="11">
    <location>
        <begin position="37"/>
        <end position="55"/>
    </location>
</feature>
<evidence type="ECO:0000256" key="1">
    <source>
        <dbReference type="ARBA" id="ARBA00004141"/>
    </source>
</evidence>
<comment type="subcellular location">
    <subcellularLocation>
        <location evidence="1">Membrane</location>
        <topology evidence="1">Multi-pass membrane protein</topology>
    </subcellularLocation>
</comment>
<feature type="transmembrane region" description="Helical" evidence="11">
    <location>
        <begin position="528"/>
        <end position="554"/>
    </location>
</feature>
<evidence type="ECO:0000313" key="12">
    <source>
        <dbReference type="Proteomes" id="UP000245340"/>
    </source>
</evidence>
<keyword evidence="4 9" id="KW-0769">Symport</keyword>
<keyword evidence="8" id="KW-0479">Metal-binding</keyword>
<accession>A0A9B0H4P8</accession>
<feature type="transmembrane region" description="Helical" evidence="11">
    <location>
        <begin position="271"/>
        <end position="288"/>
    </location>
</feature>
<organism evidence="12 13">
    <name type="scientific">Odobenus rosmarus divergens</name>
    <name type="common">Pacific walrus</name>
    <dbReference type="NCBI Taxonomy" id="9708"/>
    <lineage>
        <taxon>Eukaryota</taxon>
        <taxon>Metazoa</taxon>
        <taxon>Chordata</taxon>
        <taxon>Craniata</taxon>
        <taxon>Vertebrata</taxon>
        <taxon>Euteleostomi</taxon>
        <taxon>Mammalia</taxon>
        <taxon>Eutheria</taxon>
        <taxon>Laurasiatheria</taxon>
        <taxon>Carnivora</taxon>
        <taxon>Caniformia</taxon>
        <taxon>Pinnipedia</taxon>
        <taxon>Odobenidae</taxon>
        <taxon>Odobenus</taxon>
    </lineage>
</organism>
<feature type="transmembrane region" description="Helical" evidence="11">
    <location>
        <begin position="224"/>
        <end position="251"/>
    </location>
</feature>
<evidence type="ECO:0000256" key="6">
    <source>
        <dbReference type="ARBA" id="ARBA00023136"/>
    </source>
</evidence>
<evidence type="ECO:0000256" key="7">
    <source>
        <dbReference type="ARBA" id="ARBA00023180"/>
    </source>
</evidence>
<dbReference type="InterPro" id="IPR037272">
    <property type="entry name" value="SNS_sf"/>
</dbReference>
<comment type="similarity">
    <text evidence="9">Belongs to the sodium:neurotransmitter symporter (SNF) (TC 2.A.22) family.</text>
</comment>
<dbReference type="PROSITE" id="PS00610">
    <property type="entry name" value="NA_NEUROTRAN_SYMP_1"/>
    <property type="match status" value="1"/>
</dbReference>
<feature type="binding site" evidence="8">
    <location>
        <position position="306"/>
    </location>
    <ligand>
        <name>Na(+)</name>
        <dbReference type="ChEBI" id="CHEBI:29101"/>
        <label>1</label>
    </ligand>
</feature>
<keyword evidence="6 11" id="KW-0472">Membrane</keyword>
<keyword evidence="12" id="KW-1185">Reference proteome</keyword>
<keyword evidence="2 9" id="KW-0813">Transport</keyword>
<dbReference type="GO" id="GO:0005886">
    <property type="term" value="C:plasma membrane"/>
    <property type="evidence" value="ECO:0007669"/>
    <property type="project" value="InterPro"/>
</dbReference>
<feature type="transmembrane region" description="Helical" evidence="11">
    <location>
        <begin position="300"/>
        <end position="321"/>
    </location>
</feature>
<dbReference type="GO" id="GO:0006865">
    <property type="term" value="P:amino acid transport"/>
    <property type="evidence" value="ECO:0007669"/>
    <property type="project" value="TreeGrafter"/>
</dbReference>
<feature type="binding site" evidence="8">
    <location>
        <position position="50"/>
    </location>
    <ligand>
        <name>Na(+)</name>
        <dbReference type="ChEBI" id="CHEBI:29101"/>
        <label>1</label>
    </ligand>
</feature>
<dbReference type="InterPro" id="IPR000175">
    <property type="entry name" value="Na/ntran_symport"/>
</dbReference>
<dbReference type="GO" id="GO:0046872">
    <property type="term" value="F:metal ion binding"/>
    <property type="evidence" value="ECO:0007669"/>
    <property type="project" value="UniProtKB-KW"/>
</dbReference>
<dbReference type="PROSITE" id="PS50267">
    <property type="entry name" value="NA_NEUROTRAN_SYMP_3"/>
    <property type="match status" value="1"/>
</dbReference>
<dbReference type="AlphaFoldDB" id="A0A9B0H4P8"/>
<feature type="binding site" evidence="8">
    <location>
        <position position="427"/>
    </location>
    <ligand>
        <name>Na(+)</name>
        <dbReference type="ChEBI" id="CHEBI:29101"/>
        <label>1</label>
    </ligand>
</feature>
<evidence type="ECO:0000256" key="11">
    <source>
        <dbReference type="SAM" id="Phobius"/>
    </source>
</evidence>
<dbReference type="Pfam" id="PF00209">
    <property type="entry name" value="SNF"/>
    <property type="match status" value="1"/>
</dbReference>
<evidence type="ECO:0000256" key="9">
    <source>
        <dbReference type="RuleBase" id="RU003732"/>
    </source>
</evidence>
<dbReference type="GO" id="GO:0035725">
    <property type="term" value="P:sodium ion transmembrane transport"/>
    <property type="evidence" value="ECO:0007669"/>
    <property type="project" value="TreeGrafter"/>
</dbReference>
<feature type="transmembrane region" description="Helical" evidence="11">
    <location>
        <begin position="453"/>
        <end position="472"/>
    </location>
</feature>
<dbReference type="RefSeq" id="XP_004411698.1">
    <property type="nucleotide sequence ID" value="XM_004411641.1"/>
</dbReference>
<dbReference type="InterPro" id="IPR002438">
    <property type="entry name" value="Neutral_aa_SLC6"/>
</dbReference>
<reference evidence="13" key="1">
    <citation type="submission" date="2025-08" db="UniProtKB">
        <authorList>
            <consortium name="RefSeq"/>
        </authorList>
    </citation>
    <scope>IDENTIFICATION</scope>
</reference>
<dbReference type="PANTHER" id="PTHR11616:SF109">
    <property type="entry name" value="INACTIVE SODIUM-DEPENDENT NEUTRAL AMINO ACID TRANSPORTER B(0)AT3"/>
    <property type="match status" value="1"/>
</dbReference>
<keyword evidence="7" id="KW-0325">Glycoprotein</keyword>
<feature type="transmembrane region" description="Helical" evidence="11">
    <location>
        <begin position="484"/>
        <end position="507"/>
    </location>
</feature>
<dbReference type="SUPFAM" id="SSF161070">
    <property type="entry name" value="SNF-like"/>
    <property type="match status" value="1"/>
</dbReference>
<feature type="transmembrane region" description="Helical" evidence="11">
    <location>
        <begin position="109"/>
        <end position="137"/>
    </location>
</feature>
<protein>
    <recommendedName>
        <fullName evidence="9">Transporter</fullName>
    </recommendedName>
</protein>
<dbReference type="GO" id="GO:0015293">
    <property type="term" value="F:symporter activity"/>
    <property type="evidence" value="ECO:0007669"/>
    <property type="project" value="UniProtKB-KW"/>
</dbReference>
<feature type="binding site" evidence="8">
    <location>
        <position position="46"/>
    </location>
    <ligand>
        <name>Na(+)</name>
        <dbReference type="ChEBI" id="CHEBI:29101"/>
        <label>1</label>
    </ligand>
</feature>
<sequence>MEPGQEPAAGMACAGGAEPCGDSCGDERPAWGNKMQYLLSCIGFAVGLGNIWRFPYLCQTYGGGAFLIPYLIALVLEGIPVFYIELAIGQRLRRGSIGVWTAISPYLGGVGLGCLTVSFLVSLYYNTVLTWVLWYLLNSFQYPLPWSSCPLDLNRTGLEAECQASGPVSYFWYRQTLNITADISDNGSIQWPLLACLAASWAVVYLCVIRGIESTGKAIYFTALFPYLVLTIFLIRGLTLPGAVKGLIYLFTPDVQILQNPRVWLDAATQIFFSLSLAFGGHIAFASYNPPGNNCEKDAVTIALVNSMTSLYASIAVFSVLGFKAANDHGRCLDRNILHLINAFDFPEQSISRDDYAAVLMNLNTTQPERVARLPLEVCHLDDFLDKSASGTGLAFIVFTEAILHMPGAPGWAVLFFGMLFTLGLSSMFGNMESIITPLLDMGVMSRSVPKEVLTGLVCLLCFLSAICFMFQSGNYWLEVFDNYAAPLNLIILAFFEVVGVTYVYGMCRFSDDIACMTGRQPGLYWRLTWKVVSPLLLLTIFVAYIAVLAWTPLSYRAWNTQYARFPSRQEKSYPGWVQAMCVLLCFLPSLWVPAVALVQRLAKRRPKQDAWQDSLWGLSPPEILNLAPAIAATRDPKYHTQTWPFLRPLLSASLGGSHVQWLKDNPDHKRVLGALSSPMTRGPTSPGGANQQLKSQGLRGERAET</sequence>
<evidence type="ECO:0000256" key="3">
    <source>
        <dbReference type="ARBA" id="ARBA00022692"/>
    </source>
</evidence>
<proteinExistence type="inferred from homology"/>
<feature type="transmembrane region" description="Helical" evidence="11">
    <location>
        <begin position="412"/>
        <end position="432"/>
    </location>
</feature>
<evidence type="ECO:0000256" key="4">
    <source>
        <dbReference type="ARBA" id="ARBA00022847"/>
    </source>
</evidence>
<dbReference type="PROSITE" id="PS00754">
    <property type="entry name" value="NA_NEUROTRAN_SYMP_2"/>
    <property type="match status" value="1"/>
</dbReference>
<dbReference type="PRINTS" id="PR01206">
    <property type="entry name" value="ORPHTRNSPORT"/>
</dbReference>
<gene>
    <name evidence="13" type="primary">SLC6A18</name>
</gene>
<feature type="transmembrane region" description="Helical" evidence="11">
    <location>
        <begin position="191"/>
        <end position="212"/>
    </location>
</feature>
<dbReference type="PANTHER" id="PTHR11616">
    <property type="entry name" value="SODIUM/CHLORIDE DEPENDENT TRANSPORTER"/>
    <property type="match status" value="1"/>
</dbReference>
<evidence type="ECO:0000256" key="10">
    <source>
        <dbReference type="SAM" id="MobiDB-lite"/>
    </source>
</evidence>
<evidence type="ECO:0000256" key="8">
    <source>
        <dbReference type="PIRSR" id="PIRSR600175-1"/>
    </source>
</evidence>
<evidence type="ECO:0000256" key="2">
    <source>
        <dbReference type="ARBA" id="ARBA00022448"/>
    </source>
</evidence>
<dbReference type="NCBIfam" id="NF037979">
    <property type="entry name" value="Na_transp"/>
    <property type="match status" value="1"/>
</dbReference>
<feature type="binding site" evidence="8">
    <location>
        <position position="45"/>
    </location>
    <ligand>
        <name>Na(+)</name>
        <dbReference type="ChEBI" id="CHEBI:29101"/>
        <label>1</label>
    </ligand>
</feature>
<feature type="binding site" evidence="8">
    <location>
        <position position="43"/>
    </location>
    <ligand>
        <name>Na(+)</name>
        <dbReference type="ChEBI" id="CHEBI:29101"/>
        <label>1</label>
    </ligand>
</feature>
<evidence type="ECO:0000313" key="13">
    <source>
        <dbReference type="RefSeq" id="XP_004411698.1"/>
    </source>
</evidence>
<evidence type="ECO:0000256" key="5">
    <source>
        <dbReference type="ARBA" id="ARBA00022989"/>
    </source>
</evidence>
<keyword evidence="8" id="KW-0915">Sodium</keyword>
<feature type="binding site" evidence="8">
    <location>
        <position position="423"/>
    </location>
    <ligand>
        <name>Na(+)</name>
        <dbReference type="ChEBI" id="CHEBI:29101"/>
        <label>1</label>
    </ligand>
</feature>
<keyword evidence="5 11" id="KW-1133">Transmembrane helix</keyword>
<dbReference type="PRINTS" id="PR00176">
    <property type="entry name" value="NANEUSMPORT"/>
</dbReference>
<feature type="binding site" evidence="8">
    <location>
        <position position="274"/>
    </location>
    <ligand>
        <name>Na(+)</name>
        <dbReference type="ChEBI" id="CHEBI:29101"/>
        <label>1</label>
    </ligand>
</feature>
<dbReference type="Proteomes" id="UP000245340">
    <property type="component" value="Unplaced"/>
</dbReference>